<keyword evidence="4" id="KW-1185">Reference proteome</keyword>
<dbReference type="RefSeq" id="WP_221047301.1">
    <property type="nucleotide sequence ID" value="NZ_AP019782.1"/>
</dbReference>
<name>A0A8D4VQ36_9GAMM</name>
<dbReference type="PROSITE" id="PS50893">
    <property type="entry name" value="ABC_TRANSPORTER_2"/>
    <property type="match status" value="1"/>
</dbReference>
<reference evidence="3" key="1">
    <citation type="submission" date="2019-06" db="EMBL/GenBank/DDBJ databases">
        <title>Complete genome sequence of Methylogaea oryzae strain JCM16910.</title>
        <authorList>
            <person name="Asakawa S."/>
        </authorList>
    </citation>
    <scope>NUCLEOTIDE SEQUENCE</scope>
    <source>
        <strain evidence="3">E10</strain>
    </source>
</reference>
<dbReference type="PANTHER" id="PTHR43023:SF3">
    <property type="entry name" value="PROTEIN TRIGALACTOSYLDIACYLGLYCEROL 3, CHLOROPLASTIC"/>
    <property type="match status" value="1"/>
</dbReference>
<dbReference type="KEGG" id="moz:MoryE10_25940"/>
<proteinExistence type="predicted"/>
<sequence length="255" mass="28266">MSDAIIRVEHVWTRFGDTVIHEDISLSLQRGGILGLVGISGSGKTVLMREMIGLQTPTQGQVYVFGEALHQAGRARRQQLRNRFGVLFQSGALFSALSVFDNIAFPLRELRCLDEALIRDLVSMKLSMVGLKAEDATLMPAELSGGMVRRVALARALIMEPELLFLDEPTSGLDPILSDEFVSLLGELHQELGFTVVMISHDLHTLSDLCTQLAVLADRRLVAAGTLEEIRASRHPFVRRYFHGKRAQRTFKGEA</sequence>
<dbReference type="CDD" id="cd03261">
    <property type="entry name" value="ABC_Org_Solvent_Resistant"/>
    <property type="match status" value="1"/>
</dbReference>
<dbReference type="Pfam" id="PF00005">
    <property type="entry name" value="ABC_tran"/>
    <property type="match status" value="1"/>
</dbReference>
<dbReference type="AlphaFoldDB" id="A0A8D4VQ36"/>
<gene>
    <name evidence="3" type="ORF">MoryE10_25940</name>
</gene>
<dbReference type="EMBL" id="AP019782">
    <property type="protein sequence ID" value="BBL71988.1"/>
    <property type="molecule type" value="Genomic_DNA"/>
</dbReference>
<feature type="domain" description="ABC transporter" evidence="2">
    <location>
        <begin position="6"/>
        <end position="243"/>
    </location>
</feature>
<evidence type="ECO:0000259" key="2">
    <source>
        <dbReference type="PROSITE" id="PS50893"/>
    </source>
</evidence>
<dbReference type="Proteomes" id="UP000824988">
    <property type="component" value="Chromosome"/>
</dbReference>
<dbReference type="SMART" id="SM00382">
    <property type="entry name" value="AAA"/>
    <property type="match status" value="1"/>
</dbReference>
<dbReference type="InterPro" id="IPR003593">
    <property type="entry name" value="AAA+_ATPase"/>
</dbReference>
<protein>
    <submittedName>
        <fullName evidence="3">ABC transporter ATP-binding protein</fullName>
    </submittedName>
</protein>
<evidence type="ECO:0000313" key="4">
    <source>
        <dbReference type="Proteomes" id="UP000824988"/>
    </source>
</evidence>
<accession>A0A8D4VQ36</accession>
<organism evidence="3 4">
    <name type="scientific">Methylogaea oryzae</name>
    <dbReference type="NCBI Taxonomy" id="1295382"/>
    <lineage>
        <taxon>Bacteria</taxon>
        <taxon>Pseudomonadati</taxon>
        <taxon>Pseudomonadota</taxon>
        <taxon>Gammaproteobacteria</taxon>
        <taxon>Methylococcales</taxon>
        <taxon>Methylococcaceae</taxon>
        <taxon>Methylogaea</taxon>
    </lineage>
</organism>
<dbReference type="InterPro" id="IPR003439">
    <property type="entry name" value="ABC_transporter-like_ATP-bd"/>
</dbReference>
<keyword evidence="3" id="KW-0547">Nucleotide-binding</keyword>
<dbReference type="GO" id="GO:0005524">
    <property type="term" value="F:ATP binding"/>
    <property type="evidence" value="ECO:0007669"/>
    <property type="project" value="UniProtKB-KW"/>
</dbReference>
<dbReference type="GO" id="GO:0016887">
    <property type="term" value="F:ATP hydrolysis activity"/>
    <property type="evidence" value="ECO:0007669"/>
    <property type="project" value="InterPro"/>
</dbReference>
<evidence type="ECO:0000313" key="3">
    <source>
        <dbReference type="EMBL" id="BBL71988.1"/>
    </source>
</evidence>
<evidence type="ECO:0000256" key="1">
    <source>
        <dbReference type="ARBA" id="ARBA00022448"/>
    </source>
</evidence>
<keyword evidence="1" id="KW-0813">Transport</keyword>
<keyword evidence="3" id="KW-0067">ATP-binding</keyword>
<dbReference type="PANTHER" id="PTHR43023">
    <property type="entry name" value="PROTEIN TRIGALACTOSYLDIACYLGLYCEROL 3, CHLOROPLASTIC"/>
    <property type="match status" value="1"/>
</dbReference>